<feature type="coiled-coil region" evidence="3">
    <location>
        <begin position="69"/>
        <end position="131"/>
    </location>
</feature>
<name>A0ABD2YD89_9GENT</name>
<proteinExistence type="inferred from homology"/>
<gene>
    <name evidence="4" type="ORF">ACH5RR_035234</name>
</gene>
<dbReference type="PANTHER" id="PTHR32054:SF9">
    <property type="entry name" value="OS04G0116200 PROTEIN"/>
    <property type="match status" value="1"/>
</dbReference>
<accession>A0ABD2YD89</accession>
<dbReference type="AlphaFoldDB" id="A0ABD2YD89"/>
<keyword evidence="5" id="KW-1185">Reference proteome</keyword>
<reference evidence="4 5" key="1">
    <citation type="submission" date="2024-11" db="EMBL/GenBank/DDBJ databases">
        <title>A near-complete genome assembly of Cinchona calisaya.</title>
        <authorList>
            <person name="Lian D.C."/>
            <person name="Zhao X.W."/>
            <person name="Wei L."/>
        </authorList>
    </citation>
    <scope>NUCLEOTIDE SEQUENCE [LARGE SCALE GENOMIC DNA]</scope>
    <source>
        <tissue evidence="4">Nenye</tissue>
    </source>
</reference>
<evidence type="ECO:0000256" key="1">
    <source>
        <dbReference type="ARBA" id="ARBA00005485"/>
    </source>
</evidence>
<dbReference type="Proteomes" id="UP001630127">
    <property type="component" value="Unassembled WGS sequence"/>
</dbReference>
<protein>
    <recommendedName>
        <fullName evidence="6">WEB family protein</fullName>
    </recommendedName>
</protein>
<dbReference type="PANTHER" id="PTHR32054">
    <property type="entry name" value="HEAVY CHAIN, PUTATIVE, EXPRESSED-RELATED-RELATED"/>
    <property type="match status" value="1"/>
</dbReference>
<evidence type="ECO:0000256" key="2">
    <source>
        <dbReference type="ARBA" id="ARBA00023054"/>
    </source>
</evidence>
<evidence type="ECO:0000256" key="3">
    <source>
        <dbReference type="SAM" id="Coils"/>
    </source>
</evidence>
<organism evidence="4 5">
    <name type="scientific">Cinchona calisaya</name>
    <dbReference type="NCBI Taxonomy" id="153742"/>
    <lineage>
        <taxon>Eukaryota</taxon>
        <taxon>Viridiplantae</taxon>
        <taxon>Streptophyta</taxon>
        <taxon>Embryophyta</taxon>
        <taxon>Tracheophyta</taxon>
        <taxon>Spermatophyta</taxon>
        <taxon>Magnoliopsida</taxon>
        <taxon>eudicotyledons</taxon>
        <taxon>Gunneridae</taxon>
        <taxon>Pentapetalae</taxon>
        <taxon>asterids</taxon>
        <taxon>lamiids</taxon>
        <taxon>Gentianales</taxon>
        <taxon>Rubiaceae</taxon>
        <taxon>Cinchonoideae</taxon>
        <taxon>Cinchoneae</taxon>
        <taxon>Cinchona</taxon>
    </lineage>
</organism>
<sequence>METAGDEEGGMMMMRRRKKAEIDTSAPFGSVQEAVLLFGQRANQVYACTNVKELHDGTSEDTHKDNSRLGSIAIELEETKQSLQKAREESMVMASCLSSLQEELRRTKRELQQLKGSRESEKQVMQELEIDEDIKFVEDIYSKEEEFQVKMTPTFQLEQNVEFQKKRYVTFADPPSLAQVVVPPPTPSDHAAVLLRHPSLRKSKKKPLLPLIKGFFRKRGSSGVGPVDA</sequence>
<evidence type="ECO:0000313" key="5">
    <source>
        <dbReference type="Proteomes" id="UP001630127"/>
    </source>
</evidence>
<evidence type="ECO:0000313" key="4">
    <source>
        <dbReference type="EMBL" id="KAL3505393.1"/>
    </source>
</evidence>
<keyword evidence="2 3" id="KW-0175">Coiled coil</keyword>
<comment type="similarity">
    <text evidence="1">Belongs to the WEB family.</text>
</comment>
<comment type="caution">
    <text evidence="4">The sequence shown here is derived from an EMBL/GenBank/DDBJ whole genome shotgun (WGS) entry which is preliminary data.</text>
</comment>
<dbReference type="EMBL" id="JBJUIK010000014">
    <property type="protein sequence ID" value="KAL3505393.1"/>
    <property type="molecule type" value="Genomic_DNA"/>
</dbReference>
<evidence type="ECO:0008006" key="6">
    <source>
        <dbReference type="Google" id="ProtNLM"/>
    </source>
</evidence>